<feature type="compositionally biased region" description="Basic residues" evidence="3">
    <location>
        <begin position="192"/>
        <end position="201"/>
    </location>
</feature>
<dbReference type="EMBL" id="HBNR01042452">
    <property type="protein sequence ID" value="CAE4602073.1"/>
    <property type="molecule type" value="Transcribed_RNA"/>
</dbReference>
<keyword evidence="2" id="KW-0175">Coiled coil</keyword>
<evidence type="ECO:0000313" key="5">
    <source>
        <dbReference type="EMBL" id="CAE4602073.1"/>
    </source>
</evidence>
<dbReference type="SMART" id="SM00054">
    <property type="entry name" value="EFh"/>
    <property type="match status" value="2"/>
</dbReference>
<evidence type="ECO:0000256" key="3">
    <source>
        <dbReference type="SAM" id="MobiDB-lite"/>
    </source>
</evidence>
<protein>
    <recommendedName>
        <fullName evidence="4">EF-hand domain-containing protein</fullName>
    </recommendedName>
</protein>
<feature type="compositionally biased region" description="Low complexity" evidence="3">
    <location>
        <begin position="205"/>
        <end position="219"/>
    </location>
</feature>
<organism evidence="5">
    <name type="scientific">Alexandrium monilatum</name>
    <dbReference type="NCBI Taxonomy" id="311494"/>
    <lineage>
        <taxon>Eukaryota</taxon>
        <taxon>Sar</taxon>
        <taxon>Alveolata</taxon>
        <taxon>Dinophyceae</taxon>
        <taxon>Gonyaulacales</taxon>
        <taxon>Pyrocystaceae</taxon>
        <taxon>Alexandrium</taxon>
    </lineage>
</organism>
<sequence length="1156" mass="123624">MPAAWPAACLASAASCSTRRSSGGGAAAGGGSALARARRASPAALLCWRASHCSARCSSCASATSNLRAWQTCDSPTSSTMACSLPTLSSTRLSRSSLTMSMLCALLRTSCMSSSTRACAASSKLRRDSPKRTSTLVMRFINACSSPAKACTLPPSSAKRRSCSSRELSIPSSLSSKRATLSVACRKSSVWRSRRPTRAPKRSSEASTSRRIAASSALPSAPPPPGLCWAWRPTGLEGEAGTCRGEAAPRSAAPRCPPGDRGPAAAPGEVSPRASISPWAARGGREGRREGGGGGPAAPEPAAKVPRLSPEEVEQQRQKEEAARRKEAEERRRQEQKATLAIRRVIQKVRMATPENFDELQKELQEVLQQELEKTGGQKQRMTDESDKGLEQARKRIEQVSEQQRREQERREAEERQRRELEERARQLVAQLADLVGAAEAGVERMHAAAAPLLAAGAVEAEAEAGGGAAGADAAAASAGAAGGLSAAEAQRAMRATEEAAAEVRLLTRACTDFIMQKGAEMRDPSPAATEEQSDIKKVLAGMLQRINECTRKSEATVLQAGSTKELAVRRATARQKLDELEARFERYDKDADDMLSRREVLAYARGHFKCVLPEEALDGIWRHIVDEGHRGVGLGGFQRLNIAIGVARERQRDARRRVVRKEYEAVLKELKLGLVGRVREVVKDVDEAELSVARVEKQVQPLGSKVRATAVPDIIAIADSTDAMIDEARGVVGGARRQMDGLADGFEARYAADLRAFLALEAKHLEIRMGRMSSRLARATNLSCRFRRQAGRKQTAEFHRLLSAAARVVWHNQRVRRLTDDELFRLVDADSDGQVSSVEFLSFFSTADKDVKEPDLEVAPPEAVKPEGPAESNGEGGKVGASGRDEEGMEQPEVSMGVDQLERADDKFPIDHQPSDPKAFTLQQSVEEQGNDVELTPEALSRLFSHLAEGSPAMISRDAWLCIAHACYKVLQGNVLTSALCPQEGTVLRSLEVGEALEALEGPLREASTGMPRLRVRAVADGVEGWATLVGSGGARLLQRSSGRLRMLREAPLEPAREPLGATAAGGAGGGTGDECAGGAPPPPEGGGDGCGGVRGAGGCVRHLREGEILEPRAWPQREPCSGLLRMRVLARSDGAVGWLTVGAGLGGRIVADAV</sequence>
<evidence type="ECO:0000256" key="1">
    <source>
        <dbReference type="ARBA" id="ARBA00022837"/>
    </source>
</evidence>
<feature type="region of interest" description="Disordered" evidence="3">
    <location>
        <begin position="192"/>
        <end position="341"/>
    </location>
</feature>
<evidence type="ECO:0000259" key="4">
    <source>
        <dbReference type="PROSITE" id="PS50222"/>
    </source>
</evidence>
<feature type="compositionally biased region" description="Low complexity" evidence="3">
    <location>
        <begin position="248"/>
        <end position="268"/>
    </location>
</feature>
<proteinExistence type="predicted"/>
<evidence type="ECO:0000256" key="2">
    <source>
        <dbReference type="SAM" id="Coils"/>
    </source>
</evidence>
<accession>A0A7S4VTL2</accession>
<name>A0A7S4VTL2_9DINO</name>
<feature type="domain" description="EF-hand" evidence="4">
    <location>
        <begin position="822"/>
        <end position="851"/>
    </location>
</feature>
<feature type="region of interest" description="Disordered" evidence="3">
    <location>
        <begin position="1053"/>
        <end position="1090"/>
    </location>
</feature>
<feature type="domain" description="EF-hand" evidence="4">
    <location>
        <begin position="576"/>
        <end position="611"/>
    </location>
</feature>
<dbReference type="InterPro" id="IPR002048">
    <property type="entry name" value="EF_hand_dom"/>
</dbReference>
<dbReference type="GO" id="GO:0005509">
    <property type="term" value="F:calcium ion binding"/>
    <property type="evidence" value="ECO:0007669"/>
    <property type="project" value="InterPro"/>
</dbReference>
<gene>
    <name evidence="5" type="ORF">AMON00008_LOCUS29520</name>
</gene>
<feature type="region of interest" description="Disordered" evidence="3">
    <location>
        <begin position="371"/>
        <end position="414"/>
    </location>
</feature>
<dbReference type="PROSITE" id="PS00018">
    <property type="entry name" value="EF_HAND_1"/>
    <property type="match status" value="2"/>
</dbReference>
<feature type="region of interest" description="Disordered" evidence="3">
    <location>
        <begin position="853"/>
        <end position="898"/>
    </location>
</feature>
<feature type="compositionally biased region" description="Basic and acidic residues" evidence="3">
    <location>
        <begin position="314"/>
        <end position="336"/>
    </location>
</feature>
<keyword evidence="1" id="KW-0106">Calcium</keyword>
<dbReference type="SUPFAM" id="SSF47473">
    <property type="entry name" value="EF-hand"/>
    <property type="match status" value="1"/>
</dbReference>
<dbReference type="AlphaFoldDB" id="A0A7S4VTL2"/>
<dbReference type="InterPro" id="IPR011992">
    <property type="entry name" value="EF-hand-dom_pair"/>
</dbReference>
<feature type="coiled-coil region" evidence="2">
    <location>
        <begin position="564"/>
        <end position="598"/>
    </location>
</feature>
<dbReference type="PROSITE" id="PS50222">
    <property type="entry name" value="EF_HAND_2"/>
    <property type="match status" value="2"/>
</dbReference>
<feature type="compositionally biased region" description="Gly residues" evidence="3">
    <location>
        <begin position="1065"/>
        <end position="1074"/>
    </location>
</feature>
<dbReference type="InterPro" id="IPR018247">
    <property type="entry name" value="EF_Hand_1_Ca_BS"/>
</dbReference>
<reference evidence="5" key="1">
    <citation type="submission" date="2021-01" db="EMBL/GenBank/DDBJ databases">
        <authorList>
            <person name="Corre E."/>
            <person name="Pelletier E."/>
            <person name="Niang G."/>
            <person name="Scheremetjew M."/>
            <person name="Finn R."/>
            <person name="Kale V."/>
            <person name="Holt S."/>
            <person name="Cochrane G."/>
            <person name="Meng A."/>
            <person name="Brown T."/>
            <person name="Cohen L."/>
        </authorList>
    </citation>
    <scope>NUCLEOTIDE SEQUENCE</scope>
    <source>
        <strain evidence="5">CCMP3105</strain>
    </source>
</reference>